<keyword evidence="2" id="KW-1185">Reference proteome</keyword>
<dbReference type="EMBL" id="CP013189">
    <property type="protein sequence ID" value="ALO45930.1"/>
    <property type="molecule type" value="Genomic_DNA"/>
</dbReference>
<protein>
    <recommendedName>
        <fullName evidence="3">Sel1 repeat family protein</fullName>
    </recommendedName>
</protein>
<dbReference type="SUPFAM" id="SSF81901">
    <property type="entry name" value="HCP-like"/>
    <property type="match status" value="1"/>
</dbReference>
<dbReference type="KEGG" id="pspi:PS2015_1271"/>
<dbReference type="RefSeq" id="WP_156412674.1">
    <property type="nucleotide sequence ID" value="NZ_CP013189.1"/>
</dbReference>
<dbReference type="Pfam" id="PF08238">
    <property type="entry name" value="Sel1"/>
    <property type="match status" value="2"/>
</dbReference>
<dbReference type="InterPro" id="IPR006597">
    <property type="entry name" value="Sel1-like"/>
</dbReference>
<dbReference type="PROSITE" id="PS51257">
    <property type="entry name" value="PROKAR_LIPOPROTEIN"/>
    <property type="match status" value="1"/>
</dbReference>
<sequence length="156" mass="17210">MIRSVTNYDVVDLLIMLRKIRISVGVLMTAGACLAALPASADYEAGVRALESGNYQAAMMEFTLEASKGNVQAQRRLGEMYRLGQGTTPDLVQAVKWLTLAYVSGERDLTDTLEMIRGSLSEAEVVRGEQMALEWLEEANRTVFADDDTSSLYESF</sequence>
<gene>
    <name evidence="1" type="ORF">PS2015_1271</name>
</gene>
<dbReference type="Gene3D" id="1.25.40.10">
    <property type="entry name" value="Tetratricopeptide repeat domain"/>
    <property type="match status" value="1"/>
</dbReference>
<evidence type="ECO:0008006" key="3">
    <source>
        <dbReference type="Google" id="ProtNLM"/>
    </source>
</evidence>
<dbReference type="InterPro" id="IPR011990">
    <property type="entry name" value="TPR-like_helical_dom_sf"/>
</dbReference>
<dbReference type="STRING" id="1249552.PS2015_1271"/>
<evidence type="ECO:0000313" key="1">
    <source>
        <dbReference type="EMBL" id="ALO45930.1"/>
    </source>
</evidence>
<proteinExistence type="predicted"/>
<name>A0A0S2KC86_9GAMM</name>
<dbReference type="OrthoDB" id="7063913at2"/>
<accession>A0A0S2KC86</accession>
<dbReference type="SMART" id="SM00671">
    <property type="entry name" value="SEL1"/>
    <property type="match status" value="1"/>
</dbReference>
<organism evidence="1 2">
    <name type="scientific">Pseudohongiella spirulinae</name>
    <dbReference type="NCBI Taxonomy" id="1249552"/>
    <lineage>
        <taxon>Bacteria</taxon>
        <taxon>Pseudomonadati</taxon>
        <taxon>Pseudomonadota</taxon>
        <taxon>Gammaproteobacteria</taxon>
        <taxon>Pseudomonadales</taxon>
        <taxon>Pseudohongiellaceae</taxon>
        <taxon>Pseudohongiella</taxon>
    </lineage>
</organism>
<dbReference type="AlphaFoldDB" id="A0A0S2KC86"/>
<evidence type="ECO:0000313" key="2">
    <source>
        <dbReference type="Proteomes" id="UP000065641"/>
    </source>
</evidence>
<dbReference type="Proteomes" id="UP000065641">
    <property type="component" value="Chromosome"/>
</dbReference>
<reference evidence="1 2" key="1">
    <citation type="submission" date="2015-11" db="EMBL/GenBank/DDBJ databases">
        <authorList>
            <person name="Zhang Y."/>
            <person name="Guo Z."/>
        </authorList>
    </citation>
    <scope>NUCLEOTIDE SEQUENCE [LARGE SCALE GENOMIC DNA]</scope>
    <source>
        <strain evidence="1 2">KCTC 32221</strain>
    </source>
</reference>